<name>A0A1Y2GDZ4_9FUNG</name>
<keyword evidence="2" id="KW-1185">Reference proteome</keyword>
<dbReference type="RefSeq" id="XP_021878317.1">
    <property type="nucleotide sequence ID" value="XM_022025220.1"/>
</dbReference>
<protein>
    <submittedName>
        <fullName evidence="1">Uncharacterized protein</fullName>
    </submittedName>
</protein>
<evidence type="ECO:0000313" key="2">
    <source>
        <dbReference type="Proteomes" id="UP000193648"/>
    </source>
</evidence>
<dbReference type="Proteomes" id="UP000193648">
    <property type="component" value="Unassembled WGS sequence"/>
</dbReference>
<dbReference type="EMBL" id="MCFF01000038">
    <property type="protein sequence ID" value="ORZ08234.1"/>
    <property type="molecule type" value="Genomic_DNA"/>
</dbReference>
<accession>A0A1Y2GDZ4</accession>
<gene>
    <name evidence="1" type="ORF">BCR41DRAFT_359479</name>
</gene>
<reference evidence="1 2" key="1">
    <citation type="submission" date="2016-07" db="EMBL/GenBank/DDBJ databases">
        <title>Pervasive Adenine N6-methylation of Active Genes in Fungi.</title>
        <authorList>
            <consortium name="DOE Joint Genome Institute"/>
            <person name="Mondo S.J."/>
            <person name="Dannebaum R.O."/>
            <person name="Kuo R.C."/>
            <person name="Labutti K."/>
            <person name="Haridas S."/>
            <person name="Kuo A."/>
            <person name="Salamov A."/>
            <person name="Ahrendt S.R."/>
            <person name="Lipzen A."/>
            <person name="Sullivan W."/>
            <person name="Andreopoulos W.B."/>
            <person name="Clum A."/>
            <person name="Lindquist E."/>
            <person name="Daum C."/>
            <person name="Ramamoorthy G.K."/>
            <person name="Gryganskyi A."/>
            <person name="Culley D."/>
            <person name="Magnuson J.K."/>
            <person name="James T.Y."/>
            <person name="O'Malley M.A."/>
            <person name="Stajich J.E."/>
            <person name="Spatafora J.W."/>
            <person name="Visel A."/>
            <person name="Grigoriev I.V."/>
        </authorList>
    </citation>
    <scope>NUCLEOTIDE SEQUENCE [LARGE SCALE GENOMIC DNA]</scope>
    <source>
        <strain evidence="1 2">NRRL 3116</strain>
    </source>
</reference>
<sequence length="101" mass="11624">MDNELLLKCCEFAARHFLYPHSINVARHQCFDSFDNAGKKVLSEKALKVQYKIARERLKALGLHYVKKHQQYESTVRCFLQVASQGDQKLYLLLLPGGSLL</sequence>
<dbReference type="InParanoid" id="A0A1Y2GDZ4"/>
<organism evidence="1 2">
    <name type="scientific">Lobosporangium transversale</name>
    <dbReference type="NCBI Taxonomy" id="64571"/>
    <lineage>
        <taxon>Eukaryota</taxon>
        <taxon>Fungi</taxon>
        <taxon>Fungi incertae sedis</taxon>
        <taxon>Mucoromycota</taxon>
        <taxon>Mortierellomycotina</taxon>
        <taxon>Mortierellomycetes</taxon>
        <taxon>Mortierellales</taxon>
        <taxon>Mortierellaceae</taxon>
        <taxon>Lobosporangium</taxon>
    </lineage>
</organism>
<evidence type="ECO:0000313" key="1">
    <source>
        <dbReference type="EMBL" id="ORZ08234.1"/>
    </source>
</evidence>
<comment type="caution">
    <text evidence="1">The sequence shown here is derived from an EMBL/GenBank/DDBJ whole genome shotgun (WGS) entry which is preliminary data.</text>
</comment>
<proteinExistence type="predicted"/>
<dbReference type="AlphaFoldDB" id="A0A1Y2GDZ4"/>
<dbReference type="OrthoDB" id="10659075at2759"/>
<dbReference type="GeneID" id="33567064"/>